<evidence type="ECO:0000256" key="2">
    <source>
        <dbReference type="SAM" id="Phobius"/>
    </source>
</evidence>
<reference evidence="5" key="1">
    <citation type="submission" date="2017-02" db="UniProtKB">
        <authorList>
            <consortium name="WormBaseParasite"/>
        </authorList>
    </citation>
    <scope>IDENTIFICATION</scope>
</reference>
<proteinExistence type="predicted"/>
<evidence type="ECO:0000313" key="3">
    <source>
        <dbReference type="EMBL" id="VDK18844.1"/>
    </source>
</evidence>
<accession>A0A0M3J286</accession>
<dbReference type="AlphaFoldDB" id="A0A0M3J286"/>
<evidence type="ECO:0000313" key="5">
    <source>
        <dbReference type="WBParaSite" id="ASIM_0000164201-mRNA-1"/>
    </source>
</evidence>
<dbReference type="WBParaSite" id="ASIM_0000164201-mRNA-1">
    <property type="protein sequence ID" value="ASIM_0000164201-mRNA-1"/>
    <property type="gene ID" value="ASIM_0000164201"/>
</dbReference>
<keyword evidence="2" id="KW-1133">Transmembrane helix</keyword>
<dbReference type="Proteomes" id="UP000267096">
    <property type="component" value="Unassembled WGS sequence"/>
</dbReference>
<dbReference type="EMBL" id="UYRR01001645">
    <property type="protein sequence ID" value="VDK18844.1"/>
    <property type="molecule type" value="Genomic_DNA"/>
</dbReference>
<organism evidence="5">
    <name type="scientific">Anisakis simplex</name>
    <name type="common">Herring worm</name>
    <dbReference type="NCBI Taxonomy" id="6269"/>
    <lineage>
        <taxon>Eukaryota</taxon>
        <taxon>Metazoa</taxon>
        <taxon>Ecdysozoa</taxon>
        <taxon>Nematoda</taxon>
        <taxon>Chromadorea</taxon>
        <taxon>Rhabditida</taxon>
        <taxon>Spirurina</taxon>
        <taxon>Ascaridomorpha</taxon>
        <taxon>Ascaridoidea</taxon>
        <taxon>Anisakidae</taxon>
        <taxon>Anisakis</taxon>
        <taxon>Anisakis simplex complex</taxon>
    </lineage>
</organism>
<keyword evidence="2" id="KW-0812">Transmembrane</keyword>
<protein>
    <submittedName>
        <fullName evidence="5">ABC transmembrane type-1 domain-containing protein</fullName>
    </submittedName>
</protein>
<feature type="region of interest" description="Disordered" evidence="1">
    <location>
        <begin position="157"/>
        <end position="224"/>
    </location>
</feature>
<evidence type="ECO:0000256" key="1">
    <source>
        <dbReference type="SAM" id="MobiDB-lite"/>
    </source>
</evidence>
<evidence type="ECO:0000313" key="4">
    <source>
        <dbReference type="Proteomes" id="UP000267096"/>
    </source>
</evidence>
<feature type="transmembrane region" description="Helical" evidence="2">
    <location>
        <begin position="320"/>
        <end position="339"/>
    </location>
</feature>
<gene>
    <name evidence="3" type="ORF">ASIM_LOCUS1519</name>
</gene>
<sequence>MGEKLHLMLGFIFKGKEVHRHSYEYDEQYDWVTDDSSQVSETIRRRPFPLQTSSTFANEALNESATMIDSYRNANKPKTSIVWRSLRGVLRGCLYITTMGLYPSDFWQKKHKPRDVRRVDENVAGGDEVAFTRASATSLNRPPRSWIDSISAFSPSDDSVIQQQHQQDQQTYFDGPPPSYDETWEMQEGGSRLAPRISTPLNPTTPRQPAISIRDQQQQQQTPNADGPVLGFLWTILSETLEFWITLYEIVARNIRLVKDKTVNLFSPRDEVVYNLRSRSVRAPSLQRQPPTEHLPEYVSLYRRTLKNVYDMSASALKTMLSIGSSVLLAPVMITTYLVSTAIDKTRHRETVTPLQAATTPSSRSDYMVGRAFGIIADFLYSVVKGFMDLVIFLLNVPMMMFSCIRENTMPLLRRAFTGTDDDVQRSTHAMTTRAMSRGGSAVR</sequence>
<keyword evidence="2" id="KW-0472">Membrane</keyword>
<reference evidence="3 4" key="2">
    <citation type="submission" date="2018-11" db="EMBL/GenBank/DDBJ databases">
        <authorList>
            <consortium name="Pathogen Informatics"/>
        </authorList>
    </citation>
    <scope>NUCLEOTIDE SEQUENCE [LARGE SCALE GENOMIC DNA]</scope>
</reference>
<keyword evidence="4" id="KW-1185">Reference proteome</keyword>
<name>A0A0M3J286_ANISI</name>